<gene>
    <name evidence="2" type="ORF">HPB48_023135</name>
</gene>
<protein>
    <recommendedName>
        <fullName evidence="1">LEM domain-containing protein</fullName>
    </recommendedName>
</protein>
<reference evidence="2 3" key="1">
    <citation type="journal article" date="2020" name="Cell">
        <title>Large-Scale Comparative Analyses of Tick Genomes Elucidate Their Genetic Diversity and Vector Capacities.</title>
        <authorList>
            <consortium name="Tick Genome and Microbiome Consortium (TIGMIC)"/>
            <person name="Jia N."/>
            <person name="Wang J."/>
            <person name="Shi W."/>
            <person name="Du L."/>
            <person name="Sun Y."/>
            <person name="Zhan W."/>
            <person name="Jiang J.F."/>
            <person name="Wang Q."/>
            <person name="Zhang B."/>
            <person name="Ji P."/>
            <person name="Bell-Sakyi L."/>
            <person name="Cui X.M."/>
            <person name="Yuan T.T."/>
            <person name="Jiang B.G."/>
            <person name="Yang W.F."/>
            <person name="Lam T.T."/>
            <person name="Chang Q.C."/>
            <person name="Ding S.J."/>
            <person name="Wang X.J."/>
            <person name="Zhu J.G."/>
            <person name="Ruan X.D."/>
            <person name="Zhao L."/>
            <person name="Wei J.T."/>
            <person name="Ye R.Z."/>
            <person name="Que T.C."/>
            <person name="Du C.H."/>
            <person name="Zhou Y.H."/>
            <person name="Cheng J.X."/>
            <person name="Dai P.F."/>
            <person name="Guo W.B."/>
            <person name="Han X.H."/>
            <person name="Huang E.J."/>
            <person name="Li L.F."/>
            <person name="Wei W."/>
            <person name="Gao Y.C."/>
            <person name="Liu J.Z."/>
            <person name="Shao H.Z."/>
            <person name="Wang X."/>
            <person name="Wang C.C."/>
            <person name="Yang T.C."/>
            <person name="Huo Q.B."/>
            <person name="Li W."/>
            <person name="Chen H.Y."/>
            <person name="Chen S.E."/>
            <person name="Zhou L.G."/>
            <person name="Ni X.B."/>
            <person name="Tian J.H."/>
            <person name="Sheng Y."/>
            <person name="Liu T."/>
            <person name="Pan Y.S."/>
            <person name="Xia L.Y."/>
            <person name="Li J."/>
            <person name="Zhao F."/>
            <person name="Cao W.C."/>
        </authorList>
    </citation>
    <scope>NUCLEOTIDE SEQUENCE [LARGE SCALE GENOMIC DNA]</scope>
    <source>
        <strain evidence="2">HaeL-2018</strain>
    </source>
</reference>
<feature type="domain" description="LEM" evidence="1">
    <location>
        <begin position="174"/>
        <end position="217"/>
    </location>
</feature>
<evidence type="ECO:0000313" key="2">
    <source>
        <dbReference type="EMBL" id="KAH9379746.1"/>
    </source>
</evidence>
<organism evidence="2 3">
    <name type="scientific">Haemaphysalis longicornis</name>
    <name type="common">Bush tick</name>
    <dbReference type="NCBI Taxonomy" id="44386"/>
    <lineage>
        <taxon>Eukaryota</taxon>
        <taxon>Metazoa</taxon>
        <taxon>Ecdysozoa</taxon>
        <taxon>Arthropoda</taxon>
        <taxon>Chelicerata</taxon>
        <taxon>Arachnida</taxon>
        <taxon>Acari</taxon>
        <taxon>Parasitiformes</taxon>
        <taxon>Ixodida</taxon>
        <taxon>Ixodoidea</taxon>
        <taxon>Ixodidae</taxon>
        <taxon>Haemaphysalinae</taxon>
        <taxon>Haemaphysalis</taxon>
    </lineage>
</organism>
<sequence length="217" mass="25057">MLPGKLRGVIQPETEEKTIQLWELLSKILDHFEHNVDGQSIQEETSKFFETFLQLGILGHKGYGADRVTPYLHILVHHASKKHQDFMCLGWFSSEGVEKKNDILKNLHHAKSNKWNAAADALKLAKRLEVAGHVRTSRPYRKHDRMYWDEGLIQESREIRARSAPENQREDTPVTSVEEMDAAELRTELKAIGISTAVKAVGKLREMLRREREKRLN</sequence>
<dbReference type="PROSITE" id="PS50954">
    <property type="entry name" value="LEM"/>
    <property type="match status" value="1"/>
</dbReference>
<name>A0A9J6GW50_HAELO</name>
<dbReference type="VEuPathDB" id="VectorBase:HLOH_061580"/>
<dbReference type="InterPro" id="IPR003887">
    <property type="entry name" value="LEM_dom"/>
</dbReference>
<keyword evidence="3" id="KW-1185">Reference proteome</keyword>
<evidence type="ECO:0000313" key="3">
    <source>
        <dbReference type="Proteomes" id="UP000821853"/>
    </source>
</evidence>
<dbReference type="OrthoDB" id="2358981at2759"/>
<dbReference type="Proteomes" id="UP000821853">
    <property type="component" value="Chromosome 8"/>
</dbReference>
<dbReference type="EMBL" id="JABSTR010000010">
    <property type="protein sequence ID" value="KAH9379746.1"/>
    <property type="molecule type" value="Genomic_DNA"/>
</dbReference>
<evidence type="ECO:0000259" key="1">
    <source>
        <dbReference type="PROSITE" id="PS50954"/>
    </source>
</evidence>
<comment type="caution">
    <text evidence="2">The sequence shown here is derived from an EMBL/GenBank/DDBJ whole genome shotgun (WGS) entry which is preliminary data.</text>
</comment>
<dbReference type="OMA" id="YWDEGLI"/>
<accession>A0A9J6GW50</accession>
<dbReference type="AlphaFoldDB" id="A0A9J6GW50"/>
<proteinExistence type="predicted"/>